<dbReference type="GO" id="GO:0031048">
    <property type="term" value="P:regulatory ncRNA-mediated heterochromatin formation"/>
    <property type="evidence" value="ECO:0007669"/>
    <property type="project" value="TreeGrafter"/>
</dbReference>
<evidence type="ECO:0000313" key="3">
    <source>
        <dbReference type="Proteomes" id="UP000789375"/>
    </source>
</evidence>
<dbReference type="GO" id="GO:0031380">
    <property type="term" value="C:nuclear RNA-directed RNA polymerase complex"/>
    <property type="evidence" value="ECO:0007669"/>
    <property type="project" value="TreeGrafter"/>
</dbReference>
<dbReference type="SUPFAM" id="SSF52540">
    <property type="entry name" value="P-loop containing nucleoside triphosphate hydrolases"/>
    <property type="match status" value="1"/>
</dbReference>
<dbReference type="Gene3D" id="3.40.50.300">
    <property type="entry name" value="P-loop containing nucleotide triphosphate hydrolases"/>
    <property type="match status" value="1"/>
</dbReference>
<sequence length="217" mass="25132">IKVKKYCRLDQTQAKALISALSREIALIEGPPGTGKTVVGVEIMKVLLAKENRVANIGPILTICFTNHALDQFLEHLLDVKITNIVRLGTRTKSERIEEYTLEEVCKRNPRKFSNEVSRLIPGLLQSLKSLEQEINGINYSLSGRWLSWQDVQSHLMTNEKTFYDKFKRVPNNDELPIWVLGANYEEDSNGFITAQDKWKYLHPFEKWLRCMDFYNN</sequence>
<dbReference type="InterPro" id="IPR045055">
    <property type="entry name" value="DNA2/NAM7-like"/>
</dbReference>
<keyword evidence="3" id="KW-1185">Reference proteome</keyword>
<dbReference type="Pfam" id="PF13086">
    <property type="entry name" value="AAA_11"/>
    <property type="match status" value="1"/>
</dbReference>
<dbReference type="InterPro" id="IPR027417">
    <property type="entry name" value="P-loop_NTPase"/>
</dbReference>
<feature type="domain" description="DNA2/NAM7 helicase helicase" evidence="1">
    <location>
        <begin position="9"/>
        <end position="137"/>
    </location>
</feature>
<dbReference type="GO" id="GO:0004386">
    <property type="term" value="F:helicase activity"/>
    <property type="evidence" value="ECO:0007669"/>
    <property type="project" value="InterPro"/>
</dbReference>
<gene>
    <name evidence="2" type="ORF">FMOSSE_LOCUS13532</name>
</gene>
<dbReference type="Proteomes" id="UP000789375">
    <property type="component" value="Unassembled WGS sequence"/>
</dbReference>
<name>A0A9N9EW98_FUNMO</name>
<dbReference type="PANTHER" id="PTHR10887">
    <property type="entry name" value="DNA2/NAM7 HELICASE FAMILY"/>
    <property type="match status" value="1"/>
</dbReference>
<organism evidence="2 3">
    <name type="scientific">Funneliformis mosseae</name>
    <name type="common">Endomycorrhizal fungus</name>
    <name type="synonym">Glomus mosseae</name>
    <dbReference type="NCBI Taxonomy" id="27381"/>
    <lineage>
        <taxon>Eukaryota</taxon>
        <taxon>Fungi</taxon>
        <taxon>Fungi incertae sedis</taxon>
        <taxon>Mucoromycota</taxon>
        <taxon>Glomeromycotina</taxon>
        <taxon>Glomeromycetes</taxon>
        <taxon>Glomerales</taxon>
        <taxon>Glomeraceae</taxon>
        <taxon>Funneliformis</taxon>
    </lineage>
</organism>
<dbReference type="InterPro" id="IPR041677">
    <property type="entry name" value="DNA2/NAM7_AAA_11"/>
</dbReference>
<evidence type="ECO:0000259" key="1">
    <source>
        <dbReference type="Pfam" id="PF13086"/>
    </source>
</evidence>
<dbReference type="EMBL" id="CAJVPP010008189">
    <property type="protein sequence ID" value="CAG8694971.1"/>
    <property type="molecule type" value="Genomic_DNA"/>
</dbReference>
<dbReference type="AlphaFoldDB" id="A0A9N9EW98"/>
<accession>A0A9N9EW98</accession>
<evidence type="ECO:0000313" key="2">
    <source>
        <dbReference type="EMBL" id="CAG8694971.1"/>
    </source>
</evidence>
<feature type="non-terminal residue" evidence="2">
    <location>
        <position position="217"/>
    </location>
</feature>
<comment type="caution">
    <text evidence="2">The sequence shown here is derived from an EMBL/GenBank/DDBJ whole genome shotgun (WGS) entry which is preliminary data.</text>
</comment>
<protein>
    <submittedName>
        <fullName evidence="2">10548_t:CDS:1</fullName>
    </submittedName>
</protein>
<dbReference type="PANTHER" id="PTHR10887:SF341">
    <property type="entry name" value="NFX1-TYPE ZINC FINGER-CONTAINING PROTEIN 1"/>
    <property type="match status" value="1"/>
</dbReference>
<proteinExistence type="predicted"/>
<reference evidence="2" key="1">
    <citation type="submission" date="2021-06" db="EMBL/GenBank/DDBJ databases">
        <authorList>
            <person name="Kallberg Y."/>
            <person name="Tangrot J."/>
            <person name="Rosling A."/>
        </authorList>
    </citation>
    <scope>NUCLEOTIDE SEQUENCE</scope>
    <source>
        <strain evidence="2">87-6 pot B 2015</strain>
    </source>
</reference>